<organism evidence="1 2">
    <name type="scientific">Sphaerodactylus townsendi</name>
    <dbReference type="NCBI Taxonomy" id="933632"/>
    <lineage>
        <taxon>Eukaryota</taxon>
        <taxon>Metazoa</taxon>
        <taxon>Chordata</taxon>
        <taxon>Craniata</taxon>
        <taxon>Vertebrata</taxon>
        <taxon>Euteleostomi</taxon>
        <taxon>Lepidosauria</taxon>
        <taxon>Squamata</taxon>
        <taxon>Bifurcata</taxon>
        <taxon>Gekkota</taxon>
        <taxon>Sphaerodactylidae</taxon>
        <taxon>Sphaerodactylus</taxon>
    </lineage>
</organism>
<comment type="caution">
    <text evidence="1">The sequence shown here is derived from an EMBL/GenBank/DDBJ whole genome shotgun (WGS) entry which is preliminary data.</text>
</comment>
<keyword evidence="2" id="KW-1185">Reference proteome</keyword>
<dbReference type="Proteomes" id="UP000827872">
    <property type="component" value="Linkage Group LG12"/>
</dbReference>
<dbReference type="EMBL" id="CM037625">
    <property type="protein sequence ID" value="KAH7998210.1"/>
    <property type="molecule type" value="Genomic_DNA"/>
</dbReference>
<proteinExistence type="predicted"/>
<name>A0ACB8EZE6_9SAUR</name>
<protein>
    <submittedName>
        <fullName evidence="1">Uncharacterized protein</fullName>
    </submittedName>
</protein>
<sequence>MMKGLLLIAVLAVAYSLGFGAEVPVQPNFDPQQFAGKWYAIGIVNSNGPPEHIPVLDHTVETLPNGDLLIRTRTQVPEKNKCKKKNIHLTHSDHPGVFTTATKHIFTVVEAEYGSYYILYIETPEKNILQFFARKPEVPIMMKSMYLSHVQSLGFKRKFVLYLNIIAQRHMGAKWGPERKPPLGAPRELHGAQPHPPRLTYLSRRPSWAAWRGGAKGRPVGLCKAATHPTSKLAPSRADCRGSPAAAYCGPAGRSLTPPPLEPAPRRCQLGSGMGGSLSEQLLGLQPARDQTAYSQVGLQEEAQHLERSSHHRTSSWSLTHE</sequence>
<evidence type="ECO:0000313" key="1">
    <source>
        <dbReference type="EMBL" id="KAH7998210.1"/>
    </source>
</evidence>
<reference evidence="1" key="1">
    <citation type="submission" date="2021-08" db="EMBL/GenBank/DDBJ databases">
        <title>The first chromosome-level gecko genome reveals the dynamic sex chromosomes of Neotropical dwarf geckos (Sphaerodactylidae: Sphaerodactylus).</title>
        <authorList>
            <person name="Pinto B.J."/>
            <person name="Keating S.E."/>
            <person name="Gamble T."/>
        </authorList>
    </citation>
    <scope>NUCLEOTIDE SEQUENCE</scope>
    <source>
        <strain evidence="1">TG3544</strain>
    </source>
</reference>
<evidence type="ECO:0000313" key="2">
    <source>
        <dbReference type="Proteomes" id="UP000827872"/>
    </source>
</evidence>
<accession>A0ACB8EZE6</accession>
<gene>
    <name evidence="1" type="ORF">K3G42_013798</name>
</gene>